<accession>Q5K797</accession>
<dbReference type="RefSeq" id="XP_024514061.1">
    <property type="nucleotide sequence ID" value="XM_024658372.1"/>
</dbReference>
<feature type="compositionally biased region" description="Basic and acidic residues" evidence="1">
    <location>
        <begin position="53"/>
        <end position="72"/>
    </location>
</feature>
<name>Q5K797_CRYD1</name>
<dbReference type="PaxDb" id="214684-Q5K797"/>
<protein>
    <submittedName>
        <fullName evidence="2">Uncharacterized protein</fullName>
    </submittedName>
</protein>
<reference evidence="2 3" key="1">
    <citation type="journal article" date="2005" name="Science">
        <title>The genome of the basidiomycetous yeast and human pathogen Cryptococcus neoformans.</title>
        <authorList>
            <person name="Loftus B.J."/>
            <person name="Fung E."/>
            <person name="Roncaglia P."/>
            <person name="Rowley D."/>
            <person name="Amedeo P."/>
            <person name="Bruno D."/>
            <person name="Vamathevan J."/>
            <person name="Miranda M."/>
            <person name="Anderson I.J."/>
            <person name="Fraser J.A."/>
            <person name="Allen J.E."/>
            <person name="Bosdet I.E."/>
            <person name="Brent M.R."/>
            <person name="Chiu R."/>
            <person name="Doering T.L."/>
            <person name="Donlin M.J."/>
            <person name="D'Souza C.A."/>
            <person name="Fox D.S."/>
            <person name="Grinberg V."/>
            <person name="Fu J."/>
            <person name="Fukushima M."/>
            <person name="Haas B.J."/>
            <person name="Huang J.C."/>
            <person name="Janbon G."/>
            <person name="Jones S.J."/>
            <person name="Koo H.L."/>
            <person name="Krzywinski M.I."/>
            <person name="Kwon-Chung J.K."/>
            <person name="Lengeler K.B."/>
            <person name="Maiti R."/>
            <person name="Marra M.A."/>
            <person name="Marra R.E."/>
            <person name="Mathewson C.A."/>
            <person name="Mitchell T.G."/>
            <person name="Pertea M."/>
            <person name="Riggs F.R."/>
            <person name="Salzberg S.L."/>
            <person name="Schein J.E."/>
            <person name="Shvartsbeyn A."/>
            <person name="Shin H."/>
            <person name="Shumway M."/>
            <person name="Specht C.A."/>
            <person name="Suh B.B."/>
            <person name="Tenney A."/>
            <person name="Utterback T.R."/>
            <person name="Wickes B.L."/>
            <person name="Wortman J.R."/>
            <person name="Wye N.H."/>
            <person name="Kronstad J.W."/>
            <person name="Lodge J.K."/>
            <person name="Heitman J."/>
            <person name="Davis R.W."/>
            <person name="Fraser C.M."/>
            <person name="Hyman R.W."/>
        </authorList>
    </citation>
    <scope>NUCLEOTIDE SEQUENCE [LARGE SCALE GENOMIC DNA]</scope>
    <source>
        <strain evidence="3">JEC21 / ATCC MYA-565</strain>
    </source>
</reference>
<proteinExistence type="predicted"/>
<gene>
    <name evidence="2" type="ordered locus">CNN00620</name>
</gene>
<dbReference type="Proteomes" id="UP000002149">
    <property type="component" value="Chromosome 14"/>
</dbReference>
<dbReference type="KEGG" id="cne:CNN00620"/>
<sequence length="72" mass="8135">MTFAKVWPPSFLYKTYIEYAEHKEDNEGGHEAVVEGDSACSDEWKAKNGGAGHYERVPPDESGEDGWRRSTK</sequence>
<keyword evidence="3" id="KW-1185">Reference proteome</keyword>
<feature type="region of interest" description="Disordered" evidence="1">
    <location>
        <begin position="27"/>
        <end position="72"/>
    </location>
</feature>
<evidence type="ECO:0000256" key="1">
    <source>
        <dbReference type="SAM" id="MobiDB-lite"/>
    </source>
</evidence>
<dbReference type="AlphaFoldDB" id="Q5K797"/>
<dbReference type="InParanoid" id="Q5K797"/>
<evidence type="ECO:0000313" key="3">
    <source>
        <dbReference type="Proteomes" id="UP000002149"/>
    </source>
</evidence>
<dbReference type="EMBL" id="AE017356">
    <property type="protein sequence ID" value="AAW47078.2"/>
    <property type="molecule type" value="Genomic_DNA"/>
</dbReference>
<evidence type="ECO:0000313" key="2">
    <source>
        <dbReference type="EMBL" id="AAW47078.2"/>
    </source>
</evidence>
<dbReference type="VEuPathDB" id="FungiDB:CNN00620"/>
<organism evidence="2 3">
    <name type="scientific">Cryptococcus deneoformans (strain JEC21 / ATCC MYA-565)</name>
    <name type="common">Cryptococcus neoformans var. neoformans serotype D</name>
    <dbReference type="NCBI Taxonomy" id="214684"/>
    <lineage>
        <taxon>Eukaryota</taxon>
        <taxon>Fungi</taxon>
        <taxon>Dikarya</taxon>
        <taxon>Basidiomycota</taxon>
        <taxon>Agaricomycotina</taxon>
        <taxon>Tremellomycetes</taxon>
        <taxon>Tremellales</taxon>
        <taxon>Cryptococcaceae</taxon>
        <taxon>Cryptococcus</taxon>
        <taxon>Cryptococcus neoformans species complex</taxon>
    </lineage>
</organism>
<dbReference type="GeneID" id="3255405"/>
<dbReference type="HOGENOM" id="CLU_2722167_0_0_1"/>